<dbReference type="GO" id="GO:0016020">
    <property type="term" value="C:membrane"/>
    <property type="evidence" value="ECO:0007669"/>
    <property type="project" value="InterPro"/>
</dbReference>
<proteinExistence type="predicted"/>
<dbReference type="Gene3D" id="1.10.287.950">
    <property type="entry name" value="Methyl-accepting chemotaxis protein"/>
    <property type="match status" value="1"/>
</dbReference>
<gene>
    <name evidence="5" type="ORF">SAMN05877842_102310</name>
</gene>
<dbReference type="PANTHER" id="PTHR32089">
    <property type="entry name" value="METHYL-ACCEPTING CHEMOTAXIS PROTEIN MCPB"/>
    <property type="match status" value="1"/>
</dbReference>
<dbReference type="PROSITE" id="PS50111">
    <property type="entry name" value="CHEMOTAXIS_TRANSDUC_2"/>
    <property type="match status" value="1"/>
</dbReference>
<evidence type="ECO:0000259" key="4">
    <source>
        <dbReference type="PROSITE" id="PS50111"/>
    </source>
</evidence>
<protein>
    <submittedName>
        <fullName evidence="5">Methyl-accepting chemotaxis protein</fullName>
    </submittedName>
</protein>
<dbReference type="SUPFAM" id="SSF58104">
    <property type="entry name" value="Methyl-accepting chemotaxis protein (MCP) signaling domain"/>
    <property type="match status" value="1"/>
</dbReference>
<evidence type="ECO:0000256" key="3">
    <source>
        <dbReference type="SAM" id="Phobius"/>
    </source>
</evidence>
<dbReference type="PANTHER" id="PTHR32089:SF114">
    <property type="entry name" value="METHYL-ACCEPTING CHEMOTAXIS PROTEIN MCPB"/>
    <property type="match status" value="1"/>
</dbReference>
<feature type="transmembrane region" description="Helical" evidence="3">
    <location>
        <begin position="42"/>
        <end position="60"/>
    </location>
</feature>
<dbReference type="Proteomes" id="UP000219252">
    <property type="component" value="Unassembled WGS sequence"/>
</dbReference>
<feature type="transmembrane region" description="Helical" evidence="3">
    <location>
        <begin position="16"/>
        <end position="36"/>
    </location>
</feature>
<keyword evidence="6" id="KW-1185">Reference proteome</keyword>
<evidence type="ECO:0000313" key="6">
    <source>
        <dbReference type="Proteomes" id="UP000219252"/>
    </source>
</evidence>
<organism evidence="5 6">
    <name type="scientific">Ureibacillus acetophenoni</name>
    <dbReference type="NCBI Taxonomy" id="614649"/>
    <lineage>
        <taxon>Bacteria</taxon>
        <taxon>Bacillati</taxon>
        <taxon>Bacillota</taxon>
        <taxon>Bacilli</taxon>
        <taxon>Bacillales</taxon>
        <taxon>Caryophanaceae</taxon>
        <taxon>Ureibacillus</taxon>
    </lineage>
</organism>
<dbReference type="AlphaFoldDB" id="A0A285U3U4"/>
<dbReference type="Pfam" id="PF00015">
    <property type="entry name" value="MCPsignal"/>
    <property type="match status" value="1"/>
</dbReference>
<dbReference type="InterPro" id="IPR004089">
    <property type="entry name" value="MCPsignal_dom"/>
</dbReference>
<dbReference type="OrthoDB" id="242546at2"/>
<evidence type="ECO:0000313" key="5">
    <source>
        <dbReference type="EMBL" id="SOC36393.1"/>
    </source>
</evidence>
<dbReference type="SMART" id="SM00283">
    <property type="entry name" value="MA"/>
    <property type="match status" value="1"/>
</dbReference>
<evidence type="ECO:0000256" key="2">
    <source>
        <dbReference type="PROSITE-ProRule" id="PRU00284"/>
    </source>
</evidence>
<evidence type="ECO:0000256" key="1">
    <source>
        <dbReference type="ARBA" id="ARBA00023224"/>
    </source>
</evidence>
<reference evidence="6" key="1">
    <citation type="submission" date="2017-08" db="EMBL/GenBank/DDBJ databases">
        <authorList>
            <person name="Varghese N."/>
            <person name="Submissions S."/>
        </authorList>
    </citation>
    <scope>NUCLEOTIDE SEQUENCE [LARGE SCALE GENOMIC DNA]</scope>
    <source>
        <strain evidence="6">JC23</strain>
    </source>
</reference>
<keyword evidence="3" id="KW-1133">Transmembrane helix</keyword>
<name>A0A285U3U4_9BACL</name>
<dbReference type="GO" id="GO:0007165">
    <property type="term" value="P:signal transduction"/>
    <property type="evidence" value="ECO:0007669"/>
    <property type="project" value="UniProtKB-KW"/>
</dbReference>
<keyword evidence="3" id="KW-0812">Transmembrane</keyword>
<feature type="transmembrane region" description="Helical" evidence="3">
    <location>
        <begin position="142"/>
        <end position="159"/>
    </location>
</feature>
<feature type="domain" description="Methyl-accepting transducer" evidence="4">
    <location>
        <begin position="207"/>
        <end position="457"/>
    </location>
</feature>
<keyword evidence="3" id="KW-0472">Membrane</keyword>
<sequence>MNISIIKRKDLVEKNTIIMLIYGLAAGLGGTAQFILGRPIGIALSLFIPLIITLILYLIQRKVEFMQRVFPYLVLLSMIAMIYFTIASFKVTLATIVMSFFALIIGSIHNQYSVFIFAYVCSLIELIFNFTLDTGGYAVDPANVFVVHALMALAVILQVRQNKKMQANIENLMLDENLKAKQEEQLHLSLNNAVRSITSKLEMITESMNSATTAQSEMLNSVQEVSAGSHRQSEHVIEIVKNTELTSSEISNMIKQLQDILNDAGNASENAVVGAKTMSTLKSEIDSFTQFFEELNKTFTVLSSKIQETNQFAQDIKKVTDQTNLLALNASIEAARAGEYGKGFAVVADEIRKLAGNTDEMLLKINENLKQVNTYNVDAQSKLKIGLEHITIQANTAQISNKTFQQMFELMDVLKNKLKQFTDGANSIEKNSISIQQSTAEFAAIIEESSSTIDQLSSILSKVNEEQIKIKHHIDETYQDALSIRK</sequence>
<accession>A0A285U3U4</accession>
<feature type="transmembrane region" description="Helical" evidence="3">
    <location>
        <begin position="72"/>
        <end position="105"/>
    </location>
</feature>
<feature type="transmembrane region" description="Helical" evidence="3">
    <location>
        <begin position="111"/>
        <end position="130"/>
    </location>
</feature>
<dbReference type="EMBL" id="OBQC01000002">
    <property type="protein sequence ID" value="SOC36393.1"/>
    <property type="molecule type" value="Genomic_DNA"/>
</dbReference>
<keyword evidence="1 2" id="KW-0807">Transducer</keyword>
<dbReference type="RefSeq" id="WP_097148373.1">
    <property type="nucleotide sequence ID" value="NZ_OBQC01000002.1"/>
</dbReference>